<dbReference type="CDD" id="cd00464">
    <property type="entry name" value="SK"/>
    <property type="match status" value="1"/>
</dbReference>
<keyword evidence="4 11" id="KW-0028">Amino-acid biosynthesis</keyword>
<keyword evidence="5 11" id="KW-0808">Transferase</keyword>
<comment type="subunit">
    <text evidence="11">Monomer.</text>
</comment>
<dbReference type="GO" id="GO:0009073">
    <property type="term" value="P:aromatic amino acid family biosynthetic process"/>
    <property type="evidence" value="ECO:0007669"/>
    <property type="project" value="UniProtKB-KW"/>
</dbReference>
<dbReference type="InParanoid" id="A0A1B4XC40"/>
<evidence type="ECO:0000256" key="10">
    <source>
        <dbReference type="ARBA" id="ARBA00048567"/>
    </source>
</evidence>
<feature type="binding site" evidence="11">
    <location>
        <position position="82"/>
    </location>
    <ligand>
        <name>substrate</name>
    </ligand>
</feature>
<keyword evidence="11" id="KW-0479">Metal-binding</keyword>
<accession>A0A1B4XC40</accession>
<sequence length="180" mass="20357">MSRPDNIFLIGPMGAGKSTIGRHLAELLNKEFRDSDHEIEKRTGAGIPLIFEIEGEAGFRNRESSILDDLTRQSNLVLATGGGIILSPDNRKILHERGIVVYLHAPLETLLARTRRDRHRPLLQTADRRRTLEDILKAREPIYREAADFVIETSHRSPVSVAREIVRKLESHVKNENLAS</sequence>
<keyword evidence="13" id="KW-1185">Reference proteome</keyword>
<dbReference type="InterPro" id="IPR031322">
    <property type="entry name" value="Shikimate/glucono_kinase"/>
</dbReference>
<dbReference type="Pfam" id="PF01202">
    <property type="entry name" value="SKI"/>
    <property type="match status" value="1"/>
</dbReference>
<comment type="similarity">
    <text evidence="2 11">Belongs to the shikimate kinase family.</text>
</comment>
<feature type="binding site" evidence="11">
    <location>
        <begin position="14"/>
        <end position="19"/>
    </location>
    <ligand>
        <name>ATP</name>
        <dbReference type="ChEBI" id="CHEBI:30616"/>
    </ligand>
</feature>
<keyword evidence="6 11" id="KW-0547">Nucleotide-binding</keyword>
<keyword evidence="11" id="KW-0460">Magnesium</keyword>
<dbReference type="PRINTS" id="PR01100">
    <property type="entry name" value="SHIKIMTKNASE"/>
</dbReference>
<dbReference type="PANTHER" id="PTHR21087">
    <property type="entry name" value="SHIKIMATE KINASE"/>
    <property type="match status" value="1"/>
</dbReference>
<dbReference type="EMBL" id="AP014879">
    <property type="protein sequence ID" value="BAV32387.1"/>
    <property type="molecule type" value="Genomic_DNA"/>
</dbReference>
<comment type="function">
    <text evidence="11">Catalyzes the specific phosphorylation of the 3-hydroxyl group of shikimic acid using ATP as a cosubstrate.</text>
</comment>
<dbReference type="GO" id="GO:0000287">
    <property type="term" value="F:magnesium ion binding"/>
    <property type="evidence" value="ECO:0007669"/>
    <property type="project" value="UniProtKB-UniRule"/>
</dbReference>
<evidence type="ECO:0000256" key="11">
    <source>
        <dbReference type="HAMAP-Rule" id="MF_00109"/>
    </source>
</evidence>
<evidence type="ECO:0000256" key="1">
    <source>
        <dbReference type="ARBA" id="ARBA00004842"/>
    </source>
</evidence>
<protein>
    <recommendedName>
        <fullName evidence="3 11">Shikimate kinase</fullName>
        <shortName evidence="11">SK</shortName>
        <ecNumber evidence="3 11">2.7.1.71</ecNumber>
    </recommendedName>
</protein>
<keyword evidence="8 11" id="KW-0067">ATP-binding</keyword>
<dbReference type="Proteomes" id="UP000243180">
    <property type="component" value="Chromosome"/>
</dbReference>
<dbReference type="GO" id="GO:0005524">
    <property type="term" value="F:ATP binding"/>
    <property type="evidence" value="ECO:0007669"/>
    <property type="project" value="UniProtKB-UniRule"/>
</dbReference>
<dbReference type="GO" id="GO:0009423">
    <property type="term" value="P:chorismate biosynthetic process"/>
    <property type="evidence" value="ECO:0007669"/>
    <property type="project" value="UniProtKB-UniRule"/>
</dbReference>
<dbReference type="HAMAP" id="MF_00109">
    <property type="entry name" value="Shikimate_kinase"/>
    <property type="match status" value="1"/>
</dbReference>
<dbReference type="NCBIfam" id="NF003456">
    <property type="entry name" value="PRK05057.1"/>
    <property type="match status" value="1"/>
</dbReference>
<dbReference type="OrthoDB" id="9800332at2"/>
<evidence type="ECO:0000256" key="4">
    <source>
        <dbReference type="ARBA" id="ARBA00022605"/>
    </source>
</evidence>
<keyword evidence="9 11" id="KW-0057">Aromatic amino acid biosynthesis</keyword>
<feature type="binding site" evidence="11">
    <location>
        <position position="18"/>
    </location>
    <ligand>
        <name>Mg(2+)</name>
        <dbReference type="ChEBI" id="CHEBI:18420"/>
    </ligand>
</feature>
<evidence type="ECO:0000313" key="13">
    <source>
        <dbReference type="Proteomes" id="UP000243180"/>
    </source>
</evidence>
<evidence type="ECO:0000313" key="12">
    <source>
        <dbReference type="EMBL" id="BAV32387.1"/>
    </source>
</evidence>
<feature type="binding site" evidence="11">
    <location>
        <position position="60"/>
    </location>
    <ligand>
        <name>substrate</name>
    </ligand>
</feature>
<dbReference type="KEGG" id="slim:SCL_0063"/>
<feature type="binding site" evidence="11">
    <location>
        <position position="120"/>
    </location>
    <ligand>
        <name>ATP</name>
        <dbReference type="ChEBI" id="CHEBI:30616"/>
    </ligand>
</feature>
<comment type="cofactor">
    <cofactor evidence="11">
        <name>Mg(2+)</name>
        <dbReference type="ChEBI" id="CHEBI:18420"/>
    </cofactor>
    <text evidence="11">Binds 1 Mg(2+) ion per subunit.</text>
</comment>
<evidence type="ECO:0000256" key="9">
    <source>
        <dbReference type="ARBA" id="ARBA00023141"/>
    </source>
</evidence>
<dbReference type="RefSeq" id="WP_096359072.1">
    <property type="nucleotide sequence ID" value="NZ_AP014879.1"/>
</dbReference>
<feature type="binding site" evidence="11">
    <location>
        <position position="36"/>
    </location>
    <ligand>
        <name>substrate</name>
    </ligand>
</feature>
<evidence type="ECO:0000256" key="5">
    <source>
        <dbReference type="ARBA" id="ARBA00022679"/>
    </source>
</evidence>
<evidence type="ECO:0000256" key="8">
    <source>
        <dbReference type="ARBA" id="ARBA00022840"/>
    </source>
</evidence>
<dbReference type="PANTHER" id="PTHR21087:SF16">
    <property type="entry name" value="SHIKIMATE KINASE 1, CHLOROPLASTIC"/>
    <property type="match status" value="1"/>
</dbReference>
<dbReference type="InterPro" id="IPR000623">
    <property type="entry name" value="Shikimate_kinase/TSH1"/>
</dbReference>
<dbReference type="Gene3D" id="3.40.50.300">
    <property type="entry name" value="P-loop containing nucleotide triphosphate hydrolases"/>
    <property type="match status" value="1"/>
</dbReference>
<dbReference type="FunCoup" id="A0A1B4XC40">
    <property type="interactions" value="550"/>
</dbReference>
<dbReference type="GO" id="GO:0004765">
    <property type="term" value="F:shikimate kinase activity"/>
    <property type="evidence" value="ECO:0007669"/>
    <property type="project" value="UniProtKB-UniRule"/>
</dbReference>
<proteinExistence type="inferred from homology"/>
<dbReference type="EC" id="2.7.1.71" evidence="3 11"/>
<dbReference type="UniPathway" id="UPA00053">
    <property type="reaction ID" value="UER00088"/>
</dbReference>
<comment type="subcellular location">
    <subcellularLocation>
        <location evidence="11">Cytoplasm</location>
    </subcellularLocation>
</comment>
<keyword evidence="11" id="KW-0963">Cytoplasm</keyword>
<keyword evidence="7 11" id="KW-0418">Kinase</keyword>
<evidence type="ECO:0000256" key="7">
    <source>
        <dbReference type="ARBA" id="ARBA00022777"/>
    </source>
</evidence>
<evidence type="ECO:0000256" key="3">
    <source>
        <dbReference type="ARBA" id="ARBA00012154"/>
    </source>
</evidence>
<comment type="catalytic activity">
    <reaction evidence="10 11">
        <text>shikimate + ATP = 3-phosphoshikimate + ADP + H(+)</text>
        <dbReference type="Rhea" id="RHEA:13121"/>
        <dbReference type="ChEBI" id="CHEBI:15378"/>
        <dbReference type="ChEBI" id="CHEBI:30616"/>
        <dbReference type="ChEBI" id="CHEBI:36208"/>
        <dbReference type="ChEBI" id="CHEBI:145989"/>
        <dbReference type="ChEBI" id="CHEBI:456216"/>
        <dbReference type="EC" id="2.7.1.71"/>
    </reaction>
</comment>
<organism evidence="12 13">
    <name type="scientific">Sulfuricaulis limicola</name>
    <dbReference type="NCBI Taxonomy" id="1620215"/>
    <lineage>
        <taxon>Bacteria</taxon>
        <taxon>Pseudomonadati</taxon>
        <taxon>Pseudomonadota</taxon>
        <taxon>Gammaproteobacteria</taxon>
        <taxon>Acidiferrobacterales</taxon>
        <taxon>Acidiferrobacteraceae</taxon>
        <taxon>Sulfuricaulis</taxon>
    </lineage>
</organism>
<dbReference type="InterPro" id="IPR027417">
    <property type="entry name" value="P-loop_NTPase"/>
</dbReference>
<evidence type="ECO:0000256" key="2">
    <source>
        <dbReference type="ARBA" id="ARBA00006997"/>
    </source>
</evidence>
<dbReference type="GO" id="GO:0005829">
    <property type="term" value="C:cytosol"/>
    <property type="evidence" value="ECO:0007669"/>
    <property type="project" value="TreeGrafter"/>
</dbReference>
<reference evidence="12 13" key="1">
    <citation type="submission" date="2015-05" db="EMBL/GenBank/DDBJ databases">
        <title>Complete genome sequence of a sulfur-oxidizing gammaproteobacterium strain HA5.</title>
        <authorList>
            <person name="Miura A."/>
            <person name="Kojima H."/>
            <person name="Fukui M."/>
        </authorList>
    </citation>
    <scope>NUCLEOTIDE SEQUENCE [LARGE SCALE GENOMIC DNA]</scope>
    <source>
        <strain evidence="12 13">HA5</strain>
    </source>
</reference>
<gene>
    <name evidence="11" type="primary">aroK</name>
    <name evidence="12" type="ORF">SCL_0063</name>
</gene>
<evidence type="ECO:0000256" key="6">
    <source>
        <dbReference type="ARBA" id="ARBA00022741"/>
    </source>
</evidence>
<comment type="pathway">
    <text evidence="1 11">Metabolic intermediate biosynthesis; chorismate biosynthesis; chorismate from D-erythrose 4-phosphate and phosphoenolpyruvate: step 5/7.</text>
</comment>
<feature type="binding site" evidence="11">
    <location>
        <position position="139"/>
    </location>
    <ligand>
        <name>substrate</name>
    </ligand>
</feature>
<dbReference type="PROSITE" id="PS01128">
    <property type="entry name" value="SHIKIMATE_KINASE"/>
    <property type="match status" value="1"/>
</dbReference>
<dbReference type="AlphaFoldDB" id="A0A1B4XC40"/>
<feature type="binding site" evidence="11">
    <location>
        <position position="156"/>
    </location>
    <ligand>
        <name>ATP</name>
        <dbReference type="ChEBI" id="CHEBI:30616"/>
    </ligand>
</feature>
<dbReference type="GO" id="GO:0008652">
    <property type="term" value="P:amino acid biosynthetic process"/>
    <property type="evidence" value="ECO:0007669"/>
    <property type="project" value="UniProtKB-KW"/>
</dbReference>
<dbReference type="SUPFAM" id="SSF52540">
    <property type="entry name" value="P-loop containing nucleoside triphosphate hydrolases"/>
    <property type="match status" value="1"/>
</dbReference>
<name>A0A1B4XC40_9GAMM</name>
<dbReference type="InterPro" id="IPR023000">
    <property type="entry name" value="Shikimate_kinase_CS"/>
</dbReference>